<feature type="repeat" description="ANK" evidence="1">
    <location>
        <begin position="185"/>
        <end position="217"/>
    </location>
</feature>
<proteinExistence type="predicted"/>
<evidence type="ECO:0000256" key="2">
    <source>
        <dbReference type="SAM" id="MobiDB-lite"/>
    </source>
</evidence>
<dbReference type="SUPFAM" id="SSF48403">
    <property type="entry name" value="Ankyrin repeat"/>
    <property type="match status" value="1"/>
</dbReference>
<dbReference type="PANTHER" id="PTHR22677:SF4">
    <property type="entry name" value="USHER SYNDROME TYPE-1G PROTEIN-LIKE PROTEIN"/>
    <property type="match status" value="1"/>
</dbReference>
<sequence length="313" mass="34988">MGDQDTSGIDSCSSDSHDTSVSDGEILKYSSMRTKSDHQTTTDLGKEDQGPKFDFNSWNVEGPPGIQFLSLLPLHQGYEFIPCQYPQSALVTKLKPSQVHRKTRRREFASGRTIQRDILEERKLRQAANSDDFMTVLRLLDNGVDSRCMDEKKRTPLHFAASRGNSQIVSLLLDRGAEPNQKDAIGNTPLHLAACTNHIEVVTLLLKAGTDIHALDNSGRSPLHLAQSRFRILQRDPKFTEETATGFKEKITQVTDMMQAYLKVSNKSDNVDVEQLNGLCEKLQLSSTKAEVDLVNEMLADFTQLTIQKKKPG</sequence>
<dbReference type="OrthoDB" id="6279784at2759"/>
<name>A0A8S4PQR9_OWEFU</name>
<dbReference type="Gene3D" id="1.25.40.20">
    <property type="entry name" value="Ankyrin repeat-containing domain"/>
    <property type="match status" value="2"/>
</dbReference>
<dbReference type="PANTHER" id="PTHR22677">
    <property type="entry name" value="ANKYRIN REPEAT DOMAIN-CONTAINING PROTEIN 60"/>
    <property type="match status" value="1"/>
</dbReference>
<evidence type="ECO:0000256" key="1">
    <source>
        <dbReference type="PROSITE-ProRule" id="PRU00023"/>
    </source>
</evidence>
<dbReference type="InterPro" id="IPR039323">
    <property type="entry name" value="ANKRD_45/46/60"/>
</dbReference>
<evidence type="ECO:0000313" key="4">
    <source>
        <dbReference type="Proteomes" id="UP000749559"/>
    </source>
</evidence>
<dbReference type="PRINTS" id="PR01415">
    <property type="entry name" value="ANKYRIN"/>
</dbReference>
<dbReference type="EMBL" id="CAIIXF020000009">
    <property type="protein sequence ID" value="CAH1795662.1"/>
    <property type="molecule type" value="Genomic_DNA"/>
</dbReference>
<keyword evidence="1" id="KW-0040">ANK repeat</keyword>
<gene>
    <name evidence="3" type="ORF">OFUS_LOCUS20172</name>
</gene>
<feature type="repeat" description="ANK" evidence="1">
    <location>
        <begin position="152"/>
        <end position="184"/>
    </location>
</feature>
<comment type="caution">
    <text evidence="3">The sequence shown here is derived from an EMBL/GenBank/DDBJ whole genome shotgun (WGS) entry which is preliminary data.</text>
</comment>
<dbReference type="AlphaFoldDB" id="A0A8S4PQR9"/>
<feature type="compositionally biased region" description="Basic and acidic residues" evidence="2">
    <location>
        <begin position="34"/>
        <end position="51"/>
    </location>
</feature>
<evidence type="ECO:0008006" key="5">
    <source>
        <dbReference type="Google" id="ProtNLM"/>
    </source>
</evidence>
<dbReference type="Pfam" id="PF12796">
    <property type="entry name" value="Ank_2"/>
    <property type="match status" value="1"/>
</dbReference>
<organism evidence="3 4">
    <name type="scientific">Owenia fusiformis</name>
    <name type="common">Polychaete worm</name>
    <dbReference type="NCBI Taxonomy" id="6347"/>
    <lineage>
        <taxon>Eukaryota</taxon>
        <taxon>Metazoa</taxon>
        <taxon>Spiralia</taxon>
        <taxon>Lophotrochozoa</taxon>
        <taxon>Annelida</taxon>
        <taxon>Polychaeta</taxon>
        <taxon>Sedentaria</taxon>
        <taxon>Canalipalpata</taxon>
        <taxon>Sabellida</taxon>
        <taxon>Oweniida</taxon>
        <taxon>Oweniidae</taxon>
        <taxon>Owenia</taxon>
    </lineage>
</organism>
<protein>
    <recommendedName>
        <fullName evidence="5">Ankyrin repeat domain-containing protein 54</fullName>
    </recommendedName>
</protein>
<dbReference type="InterPro" id="IPR036770">
    <property type="entry name" value="Ankyrin_rpt-contain_sf"/>
</dbReference>
<reference evidence="3" key="1">
    <citation type="submission" date="2022-03" db="EMBL/GenBank/DDBJ databases">
        <authorList>
            <person name="Martin C."/>
        </authorList>
    </citation>
    <scope>NUCLEOTIDE SEQUENCE</scope>
</reference>
<feature type="region of interest" description="Disordered" evidence="2">
    <location>
        <begin position="1"/>
        <end position="56"/>
    </location>
</feature>
<dbReference type="PROSITE" id="PS50088">
    <property type="entry name" value="ANK_REPEAT"/>
    <property type="match status" value="2"/>
</dbReference>
<accession>A0A8S4PQR9</accession>
<dbReference type="SMART" id="SM00248">
    <property type="entry name" value="ANK"/>
    <property type="match status" value="2"/>
</dbReference>
<dbReference type="InterPro" id="IPR002110">
    <property type="entry name" value="Ankyrin_rpt"/>
</dbReference>
<dbReference type="PROSITE" id="PS50297">
    <property type="entry name" value="ANK_REP_REGION"/>
    <property type="match status" value="2"/>
</dbReference>
<evidence type="ECO:0000313" key="3">
    <source>
        <dbReference type="EMBL" id="CAH1795662.1"/>
    </source>
</evidence>
<keyword evidence="4" id="KW-1185">Reference proteome</keyword>
<dbReference type="Proteomes" id="UP000749559">
    <property type="component" value="Unassembled WGS sequence"/>
</dbReference>